<protein>
    <recommendedName>
        <fullName evidence="4">Secreted protein</fullName>
    </recommendedName>
</protein>
<gene>
    <name evidence="2" type="ORF">C8Q71DRAFT_147223</name>
</gene>
<reference evidence="2 3" key="1">
    <citation type="journal article" date="2021" name="Environ. Microbiol.">
        <title>Gene family expansions and transcriptome signatures uncover fungal adaptations to wood decay.</title>
        <authorList>
            <person name="Hage H."/>
            <person name="Miyauchi S."/>
            <person name="Viragh M."/>
            <person name="Drula E."/>
            <person name="Min B."/>
            <person name="Chaduli D."/>
            <person name="Navarro D."/>
            <person name="Favel A."/>
            <person name="Norest M."/>
            <person name="Lesage-Meessen L."/>
            <person name="Balint B."/>
            <person name="Merenyi Z."/>
            <person name="de Eugenio L."/>
            <person name="Morin E."/>
            <person name="Martinez A.T."/>
            <person name="Baldrian P."/>
            <person name="Stursova M."/>
            <person name="Martinez M.J."/>
            <person name="Novotny C."/>
            <person name="Magnuson J.K."/>
            <person name="Spatafora J.W."/>
            <person name="Maurice S."/>
            <person name="Pangilinan J."/>
            <person name="Andreopoulos W."/>
            <person name="LaButti K."/>
            <person name="Hundley H."/>
            <person name="Na H."/>
            <person name="Kuo A."/>
            <person name="Barry K."/>
            <person name="Lipzen A."/>
            <person name="Henrissat B."/>
            <person name="Riley R."/>
            <person name="Ahrendt S."/>
            <person name="Nagy L.G."/>
            <person name="Grigoriev I.V."/>
            <person name="Martin F."/>
            <person name="Rosso M.N."/>
        </authorList>
    </citation>
    <scope>NUCLEOTIDE SEQUENCE [LARGE SCALE GENOMIC DNA]</scope>
    <source>
        <strain evidence="2 3">CIRM-BRFM 1785</strain>
    </source>
</reference>
<evidence type="ECO:0000313" key="3">
    <source>
        <dbReference type="Proteomes" id="UP000814176"/>
    </source>
</evidence>
<evidence type="ECO:0000313" key="2">
    <source>
        <dbReference type="EMBL" id="KAH9834555.1"/>
    </source>
</evidence>
<dbReference type="EMBL" id="JADCUA010000015">
    <property type="protein sequence ID" value="KAH9834555.1"/>
    <property type="molecule type" value="Genomic_DNA"/>
</dbReference>
<dbReference type="RefSeq" id="XP_047777086.1">
    <property type="nucleotide sequence ID" value="XM_047916603.1"/>
</dbReference>
<dbReference type="GeneID" id="71997335"/>
<feature type="signal peptide" evidence="1">
    <location>
        <begin position="1"/>
        <end position="22"/>
    </location>
</feature>
<feature type="chain" id="PRO_5046815664" description="Secreted protein" evidence="1">
    <location>
        <begin position="23"/>
        <end position="77"/>
    </location>
</feature>
<proteinExistence type="predicted"/>
<organism evidence="2 3">
    <name type="scientific">Rhodofomes roseus</name>
    <dbReference type="NCBI Taxonomy" id="34475"/>
    <lineage>
        <taxon>Eukaryota</taxon>
        <taxon>Fungi</taxon>
        <taxon>Dikarya</taxon>
        <taxon>Basidiomycota</taxon>
        <taxon>Agaricomycotina</taxon>
        <taxon>Agaricomycetes</taxon>
        <taxon>Polyporales</taxon>
        <taxon>Rhodofomes</taxon>
    </lineage>
</organism>
<comment type="caution">
    <text evidence="2">The sequence shown here is derived from an EMBL/GenBank/DDBJ whole genome shotgun (WGS) entry which is preliminary data.</text>
</comment>
<sequence length="77" mass="8310">MFFYKQLAFAAVFAMMLAQGHAVPVVTERQVCTPGSDAEDVAIGAEAQTGGRRVVRRVTTDHDYGDDQCGPGHGVLW</sequence>
<keyword evidence="3" id="KW-1185">Reference proteome</keyword>
<keyword evidence="1" id="KW-0732">Signal</keyword>
<accession>A0ABQ8KAN0</accession>
<evidence type="ECO:0000256" key="1">
    <source>
        <dbReference type="SAM" id="SignalP"/>
    </source>
</evidence>
<dbReference type="Proteomes" id="UP000814176">
    <property type="component" value="Unassembled WGS sequence"/>
</dbReference>
<evidence type="ECO:0008006" key="4">
    <source>
        <dbReference type="Google" id="ProtNLM"/>
    </source>
</evidence>
<name>A0ABQ8KAN0_9APHY</name>